<dbReference type="RefSeq" id="WP_130058450.1">
    <property type="nucleotide sequence ID" value="NZ_RCXT01000003.1"/>
</dbReference>
<accession>A0A7J4XLP7</accession>
<protein>
    <submittedName>
        <fullName evidence="1">Uncharacterized protein</fullName>
    </submittedName>
</protein>
<gene>
    <name evidence="1" type="ORF">F3F73_05695</name>
</gene>
<name>A0A7J4XLP7_9BACE</name>
<dbReference type="EMBL" id="VWMK01000004">
    <property type="protein sequence ID" value="KAA3767890.1"/>
    <property type="molecule type" value="Genomic_DNA"/>
</dbReference>
<dbReference type="Proteomes" id="UP000422221">
    <property type="component" value="Unassembled WGS sequence"/>
</dbReference>
<proteinExistence type="predicted"/>
<comment type="caution">
    <text evidence="1">The sequence shown here is derived from an EMBL/GenBank/DDBJ whole genome shotgun (WGS) entry which is preliminary data.</text>
</comment>
<reference evidence="1 2" key="1">
    <citation type="journal article" date="2019" name="Nat. Med.">
        <title>A library of human gut bacterial isolates paired with longitudinal multiomics data enables mechanistic microbiome research.</title>
        <authorList>
            <person name="Poyet M."/>
            <person name="Groussin M."/>
            <person name="Gibbons S.M."/>
            <person name="Avila-Pacheco J."/>
            <person name="Jiang X."/>
            <person name="Kearney S.M."/>
            <person name="Perrotta A.R."/>
            <person name="Berdy B."/>
            <person name="Zhao S."/>
            <person name="Lieberman T.D."/>
            <person name="Swanson P.K."/>
            <person name="Smith M."/>
            <person name="Roesemann S."/>
            <person name="Alexander J.E."/>
            <person name="Rich S.A."/>
            <person name="Livny J."/>
            <person name="Vlamakis H."/>
            <person name="Clish C."/>
            <person name="Bullock K."/>
            <person name="Deik A."/>
            <person name="Scott J."/>
            <person name="Pierce K.A."/>
            <person name="Xavier R.J."/>
            <person name="Alm E.J."/>
        </authorList>
    </citation>
    <scope>NUCLEOTIDE SEQUENCE [LARGE SCALE GENOMIC DNA]</scope>
    <source>
        <strain evidence="1 2">BIOML-A10</strain>
    </source>
</reference>
<organism evidence="1 2">
    <name type="scientific">Bacteroides salyersiae</name>
    <dbReference type="NCBI Taxonomy" id="291644"/>
    <lineage>
        <taxon>Bacteria</taxon>
        <taxon>Pseudomonadati</taxon>
        <taxon>Bacteroidota</taxon>
        <taxon>Bacteroidia</taxon>
        <taxon>Bacteroidales</taxon>
        <taxon>Bacteroidaceae</taxon>
        <taxon>Bacteroides</taxon>
    </lineage>
</organism>
<evidence type="ECO:0000313" key="1">
    <source>
        <dbReference type="EMBL" id="KAA3767890.1"/>
    </source>
</evidence>
<dbReference type="AlphaFoldDB" id="A0A7J4XLP7"/>
<sequence>MEKKQIEQIRMKAIRDFEVNRPYGLRINTKKRTISLFNRKCNLLGKSETGSIDTLPVEQYDIEDIPLSLGQEVKQSGEIVDLFFYSDETTPYTKTAINPEQLLNYNRRMFTLSALLGRKL</sequence>
<evidence type="ECO:0000313" key="2">
    <source>
        <dbReference type="Proteomes" id="UP000422221"/>
    </source>
</evidence>